<dbReference type="EMBL" id="LAZR01036161">
    <property type="protein sequence ID" value="KKL25588.1"/>
    <property type="molecule type" value="Genomic_DNA"/>
</dbReference>
<proteinExistence type="predicted"/>
<accession>A0A0F9ENX9</accession>
<dbReference type="AlphaFoldDB" id="A0A0F9ENX9"/>
<feature type="non-terminal residue" evidence="1">
    <location>
        <position position="162"/>
    </location>
</feature>
<comment type="caution">
    <text evidence="1">The sequence shown here is derived from an EMBL/GenBank/DDBJ whole genome shotgun (WGS) entry which is preliminary data.</text>
</comment>
<organism evidence="1">
    <name type="scientific">marine sediment metagenome</name>
    <dbReference type="NCBI Taxonomy" id="412755"/>
    <lineage>
        <taxon>unclassified sequences</taxon>
        <taxon>metagenomes</taxon>
        <taxon>ecological metagenomes</taxon>
    </lineage>
</organism>
<evidence type="ECO:0000313" key="1">
    <source>
        <dbReference type="EMBL" id="KKL25588.1"/>
    </source>
</evidence>
<evidence type="ECO:0008006" key="2">
    <source>
        <dbReference type="Google" id="ProtNLM"/>
    </source>
</evidence>
<protein>
    <recommendedName>
        <fullName evidence="2">NADPH-dependent FMN reductase-like domain-containing protein</fullName>
    </recommendedName>
</protein>
<reference evidence="1" key="1">
    <citation type="journal article" date="2015" name="Nature">
        <title>Complex archaea that bridge the gap between prokaryotes and eukaryotes.</title>
        <authorList>
            <person name="Spang A."/>
            <person name="Saw J.H."/>
            <person name="Jorgensen S.L."/>
            <person name="Zaremba-Niedzwiedzka K."/>
            <person name="Martijn J."/>
            <person name="Lind A.E."/>
            <person name="van Eijk R."/>
            <person name="Schleper C."/>
            <person name="Guy L."/>
            <person name="Ettema T.J."/>
        </authorList>
    </citation>
    <scope>NUCLEOTIDE SEQUENCE</scope>
</reference>
<gene>
    <name evidence="1" type="ORF">LCGC14_2403810</name>
</gene>
<name>A0A0F9ENX9_9ZZZZ</name>
<sequence>MPVPILILGDAPNLPTGLARIARDLAAHLHAHADSLDVDIAQLGLDYDGTPYPWRVYPVLDRDNWAQDDLERVWAWHARGRPGVLLTLWDPARCVGTAGVDFVGSRWGYFAVDGNNPDGKIGGPAAQTLRRYQRVLAYTDYGARVLKKTLGAGEIQWLPHGI</sequence>